<gene>
    <name evidence="1" type="ORF">METZ01_LOCUS65907</name>
</gene>
<organism evidence="1">
    <name type="scientific">marine metagenome</name>
    <dbReference type="NCBI Taxonomy" id="408172"/>
    <lineage>
        <taxon>unclassified sequences</taxon>
        <taxon>metagenomes</taxon>
        <taxon>ecological metagenomes</taxon>
    </lineage>
</organism>
<reference evidence="1" key="1">
    <citation type="submission" date="2018-05" db="EMBL/GenBank/DDBJ databases">
        <authorList>
            <person name="Lanie J.A."/>
            <person name="Ng W.-L."/>
            <person name="Kazmierczak K.M."/>
            <person name="Andrzejewski T.M."/>
            <person name="Davidsen T.M."/>
            <person name="Wayne K.J."/>
            <person name="Tettelin H."/>
            <person name="Glass J.I."/>
            <person name="Rusch D."/>
            <person name="Podicherti R."/>
            <person name="Tsui H.-C.T."/>
            <person name="Winkler M.E."/>
        </authorList>
    </citation>
    <scope>NUCLEOTIDE SEQUENCE</scope>
</reference>
<accession>A0A381TGJ2</accession>
<feature type="non-terminal residue" evidence="1">
    <location>
        <position position="38"/>
    </location>
</feature>
<dbReference type="EMBL" id="UINC01004264">
    <property type="protein sequence ID" value="SVA13053.1"/>
    <property type="molecule type" value="Genomic_DNA"/>
</dbReference>
<dbReference type="AlphaFoldDB" id="A0A381TGJ2"/>
<name>A0A381TGJ2_9ZZZZ</name>
<sequence length="38" mass="4334">MSGLDLVIESIALLKEDTKPNWGKMSCPQMVKHCNRFI</sequence>
<protein>
    <submittedName>
        <fullName evidence="1">Uncharacterized protein</fullName>
    </submittedName>
</protein>
<proteinExistence type="predicted"/>
<evidence type="ECO:0000313" key="1">
    <source>
        <dbReference type="EMBL" id="SVA13053.1"/>
    </source>
</evidence>